<evidence type="ECO:0000256" key="1">
    <source>
        <dbReference type="ARBA" id="ARBA00004498"/>
    </source>
</evidence>
<sequence length="354" mass="40144">MKAGVGLFSALVLLLLMGGVFTQRSRQKKPIRRPAAVGKPSVPQPAVSAQPEPQEPTDFPPPILGPPSVFPDCPRECTCNPSHPNALNCENHNIRAIPVIPSRTHYLYLQNNYISEVTAESFVNATEIRWINLANNRIHQIDKKVFEKIPSLLYLYVQRNHLKEVPSGLPASLEQLRLGRNSISKVPAGAFNKMGNLTLLDLYHNQLSDSDLEKNTFKDLKSLMQLNLAHNVLKKMPAGLPNNLIQLYLDKNRIDDVPKDYFRGLHHLAFVRLNYNQLSDKGLPKYVFNITTLLDLQLSHNQITSIPLFNGRLEHLHLNHNSIEILFRGNACKFLLSQKFATKMRLRVPYRESS</sequence>
<dbReference type="PROSITE" id="PS51450">
    <property type="entry name" value="LRR"/>
    <property type="match status" value="2"/>
</dbReference>
<comment type="subcellular location">
    <subcellularLocation>
        <location evidence="1">Secreted</location>
        <location evidence="1">Extracellular space</location>
        <location evidence="1">Extracellular matrix</location>
    </subcellularLocation>
</comment>
<proteinExistence type="inferred from homology"/>
<accession>A0AAQ4PG23</accession>
<dbReference type="InterPro" id="IPR003591">
    <property type="entry name" value="Leu-rich_rpt_typical-subtyp"/>
</dbReference>
<evidence type="ECO:0000256" key="2">
    <source>
        <dbReference type="ARBA" id="ARBA00005818"/>
    </source>
</evidence>
<evidence type="ECO:0000256" key="8">
    <source>
        <dbReference type="ARBA" id="ARBA00022737"/>
    </source>
</evidence>
<name>A0AAQ4PG23_GASAC</name>
<evidence type="ECO:0000256" key="5">
    <source>
        <dbReference type="ARBA" id="ARBA00022614"/>
    </source>
</evidence>
<keyword evidence="8" id="KW-0677">Repeat</keyword>
<dbReference type="Proteomes" id="UP000007635">
    <property type="component" value="Chromosome XVII"/>
</dbReference>
<evidence type="ECO:0000256" key="17">
    <source>
        <dbReference type="ARBA" id="ARBA00083850"/>
    </source>
</evidence>
<feature type="chain" id="PRO_5042986775" description="Osteomodulin" evidence="19">
    <location>
        <begin position="23"/>
        <end position="354"/>
    </location>
</feature>
<evidence type="ECO:0000256" key="4">
    <source>
        <dbReference type="ARBA" id="ARBA00022530"/>
    </source>
</evidence>
<keyword evidence="5" id="KW-0433">Leucine-rich repeat</keyword>
<evidence type="ECO:0000256" key="19">
    <source>
        <dbReference type="SAM" id="SignalP"/>
    </source>
</evidence>
<dbReference type="SMART" id="SM00013">
    <property type="entry name" value="LRRNT"/>
    <property type="match status" value="1"/>
</dbReference>
<protein>
    <recommendedName>
        <fullName evidence="15">Osteomodulin</fullName>
    </recommendedName>
    <alternativeName>
        <fullName evidence="17">Keratan sulfate proteoglycan osteomodulin</fullName>
    </alternativeName>
    <alternativeName>
        <fullName evidence="16">Osteoadherin</fullName>
    </alternativeName>
</protein>
<keyword evidence="4" id="KW-0272">Extracellular matrix</keyword>
<dbReference type="PANTHER" id="PTHR45712:SF8">
    <property type="entry name" value="PROLARGIN"/>
    <property type="match status" value="1"/>
</dbReference>
<dbReference type="InterPro" id="IPR000372">
    <property type="entry name" value="LRRNT"/>
</dbReference>
<dbReference type="FunFam" id="3.80.10.10:FF:000455">
    <property type="entry name" value="Osteomodulin"/>
    <property type="match status" value="1"/>
</dbReference>
<dbReference type="GO" id="GO:0005615">
    <property type="term" value="C:extracellular space"/>
    <property type="evidence" value="ECO:0007669"/>
    <property type="project" value="TreeGrafter"/>
</dbReference>
<keyword evidence="22" id="KW-1185">Reference proteome</keyword>
<dbReference type="SUPFAM" id="SSF52058">
    <property type="entry name" value="L domain-like"/>
    <property type="match status" value="1"/>
</dbReference>
<evidence type="ECO:0000256" key="13">
    <source>
        <dbReference type="ARBA" id="ARBA00060161"/>
    </source>
</evidence>
<feature type="region of interest" description="Disordered" evidence="18">
    <location>
        <begin position="27"/>
        <end position="64"/>
    </location>
</feature>
<evidence type="ECO:0000256" key="9">
    <source>
        <dbReference type="ARBA" id="ARBA00022889"/>
    </source>
</evidence>
<keyword evidence="7 19" id="KW-0732">Signal</keyword>
<evidence type="ECO:0000256" key="11">
    <source>
        <dbReference type="ARBA" id="ARBA00023157"/>
    </source>
</evidence>
<comment type="function">
    <text evidence="13">May be implicated in biomineralization processes. Has a function in binding of osteoblasts via the alpha(V)beta(3)-integrin.</text>
</comment>
<comment type="subunit">
    <text evidence="14">Binds the alpha(V)beta(3)-integrin.</text>
</comment>
<reference evidence="21" key="3">
    <citation type="submission" date="2025-09" db="UniProtKB">
        <authorList>
            <consortium name="Ensembl"/>
        </authorList>
    </citation>
    <scope>IDENTIFICATION</scope>
</reference>
<evidence type="ECO:0000256" key="10">
    <source>
        <dbReference type="ARBA" id="ARBA00022974"/>
    </source>
</evidence>
<feature type="domain" description="LRRNT" evidence="20">
    <location>
        <begin position="72"/>
        <end position="106"/>
    </location>
</feature>
<evidence type="ECO:0000259" key="20">
    <source>
        <dbReference type="SMART" id="SM00013"/>
    </source>
</evidence>
<dbReference type="Gene3D" id="3.80.10.10">
    <property type="entry name" value="Ribonuclease Inhibitor"/>
    <property type="match status" value="1"/>
</dbReference>
<feature type="signal peptide" evidence="19">
    <location>
        <begin position="1"/>
        <end position="22"/>
    </location>
</feature>
<evidence type="ECO:0000256" key="16">
    <source>
        <dbReference type="ARBA" id="ARBA00077189"/>
    </source>
</evidence>
<dbReference type="InterPro" id="IPR032675">
    <property type="entry name" value="LRR_dom_sf"/>
</dbReference>
<keyword evidence="11" id="KW-1015">Disulfide bond</keyword>
<evidence type="ECO:0000313" key="22">
    <source>
        <dbReference type="Proteomes" id="UP000007635"/>
    </source>
</evidence>
<dbReference type="InterPro" id="IPR001611">
    <property type="entry name" value="Leu-rich_rpt"/>
</dbReference>
<dbReference type="GO" id="GO:0007155">
    <property type="term" value="P:cell adhesion"/>
    <property type="evidence" value="ECO:0007669"/>
    <property type="project" value="UniProtKB-KW"/>
</dbReference>
<evidence type="ECO:0000313" key="21">
    <source>
        <dbReference type="Ensembl" id="ENSGACP00000036671.1"/>
    </source>
</evidence>
<dbReference type="Ensembl" id="ENSGACT00000051730.1">
    <property type="protein sequence ID" value="ENSGACP00000036671.1"/>
    <property type="gene ID" value="ENSGACG00000000397.2"/>
</dbReference>
<organism evidence="21 22">
    <name type="scientific">Gasterosteus aculeatus aculeatus</name>
    <name type="common">three-spined stickleback</name>
    <dbReference type="NCBI Taxonomy" id="481459"/>
    <lineage>
        <taxon>Eukaryota</taxon>
        <taxon>Metazoa</taxon>
        <taxon>Chordata</taxon>
        <taxon>Craniata</taxon>
        <taxon>Vertebrata</taxon>
        <taxon>Euteleostomi</taxon>
        <taxon>Actinopterygii</taxon>
        <taxon>Neopterygii</taxon>
        <taxon>Teleostei</taxon>
        <taxon>Neoteleostei</taxon>
        <taxon>Acanthomorphata</taxon>
        <taxon>Eupercaria</taxon>
        <taxon>Perciformes</taxon>
        <taxon>Cottioidei</taxon>
        <taxon>Gasterosteales</taxon>
        <taxon>Gasterosteidae</taxon>
        <taxon>Gasterosteus</taxon>
    </lineage>
</organism>
<keyword evidence="9" id="KW-0130">Cell adhesion</keyword>
<evidence type="ECO:0000256" key="12">
    <source>
        <dbReference type="ARBA" id="ARBA00023180"/>
    </source>
</evidence>
<dbReference type="SMART" id="SM00369">
    <property type="entry name" value="LRR_TYP"/>
    <property type="match status" value="7"/>
</dbReference>
<keyword evidence="10" id="KW-0654">Proteoglycan</keyword>
<keyword evidence="3" id="KW-0964">Secreted</keyword>
<dbReference type="AlphaFoldDB" id="A0AAQ4PG23"/>
<reference evidence="21 22" key="1">
    <citation type="journal article" date="2021" name="G3 (Bethesda)">
        <title>Improved contiguity of the threespine stickleback genome using long-read sequencing.</title>
        <authorList>
            <person name="Nath S."/>
            <person name="Shaw D.E."/>
            <person name="White M.A."/>
        </authorList>
    </citation>
    <scope>NUCLEOTIDE SEQUENCE [LARGE SCALE GENOMIC DNA]</scope>
    <source>
        <strain evidence="21 22">Lake Benthic</strain>
    </source>
</reference>
<evidence type="ECO:0000256" key="7">
    <source>
        <dbReference type="ARBA" id="ARBA00022729"/>
    </source>
</evidence>
<keyword evidence="12" id="KW-0325">Glycoprotein</keyword>
<evidence type="ECO:0000256" key="14">
    <source>
        <dbReference type="ARBA" id="ARBA00065765"/>
    </source>
</evidence>
<reference evidence="21" key="2">
    <citation type="submission" date="2025-08" db="UniProtKB">
        <authorList>
            <consortium name="Ensembl"/>
        </authorList>
    </citation>
    <scope>IDENTIFICATION</scope>
</reference>
<keyword evidence="6" id="KW-0765">Sulfation</keyword>
<dbReference type="GeneTree" id="ENSGT00940000160163"/>
<dbReference type="Pfam" id="PF13855">
    <property type="entry name" value="LRR_8"/>
    <property type="match status" value="2"/>
</dbReference>
<dbReference type="PANTHER" id="PTHR45712">
    <property type="entry name" value="AGAP008170-PA"/>
    <property type="match status" value="1"/>
</dbReference>
<evidence type="ECO:0000256" key="6">
    <source>
        <dbReference type="ARBA" id="ARBA00022641"/>
    </source>
</evidence>
<evidence type="ECO:0000256" key="18">
    <source>
        <dbReference type="SAM" id="MobiDB-lite"/>
    </source>
</evidence>
<evidence type="ECO:0000256" key="15">
    <source>
        <dbReference type="ARBA" id="ARBA00067218"/>
    </source>
</evidence>
<comment type="similarity">
    <text evidence="2">Belongs to the small leucine-rich proteoglycan (SLRP) family. SLRP class II subfamily.</text>
</comment>
<evidence type="ECO:0000256" key="3">
    <source>
        <dbReference type="ARBA" id="ARBA00022525"/>
    </source>
</evidence>
<dbReference type="InterPro" id="IPR050333">
    <property type="entry name" value="SLRP"/>
</dbReference>